<name>U2HRI2_9SPHI</name>
<organism evidence="1 2">
    <name type="scientific">Sphingobacterium paucimobilis HER1398</name>
    <dbReference type="NCBI Taxonomy" id="1346330"/>
    <lineage>
        <taxon>Bacteria</taxon>
        <taxon>Pseudomonadati</taxon>
        <taxon>Bacteroidota</taxon>
        <taxon>Sphingobacteriia</taxon>
        <taxon>Sphingobacteriales</taxon>
        <taxon>Sphingobacteriaceae</taxon>
        <taxon>Sphingobacterium</taxon>
    </lineage>
</organism>
<comment type="caution">
    <text evidence="1">The sequence shown here is derived from an EMBL/GenBank/DDBJ whole genome shotgun (WGS) entry which is preliminary data.</text>
</comment>
<dbReference type="PATRIC" id="fig|1346330.5.peg.3539"/>
<sequence length="269" mass="30704">MQYKLTFFTIVFAGMLTQGYAQKNKQPQVQQTSIWMEGFEADGKLDEWQQPLQAYNDDTHIAYSLANDDTYLYLAVNSNRTSKIFNGGITLEVMNQKKQPVSIVFPYDFTYDRRANPEIVSHPDKPWNLIDLKEIEIGGIENVLTKTIPIINEYGIHVGISSNVEYTELYKEDGELYYIVEFGIPLEYFDIKLVEGESKAVDYKLRLRGIIPPATFVGVSRGTGNVMTSDGRIVQKFSGAQIESQYNKDVDLYRATELKGIYRLATKTQ</sequence>
<dbReference type="STRING" id="1346330.M472_03910"/>
<dbReference type="EMBL" id="ATDL01000020">
    <property type="protein sequence ID" value="ERJ57905.1"/>
    <property type="molecule type" value="Genomic_DNA"/>
</dbReference>
<proteinExistence type="predicted"/>
<dbReference type="AlphaFoldDB" id="U2HRI2"/>
<evidence type="ECO:0000313" key="2">
    <source>
        <dbReference type="Proteomes" id="UP000016584"/>
    </source>
</evidence>
<reference evidence="1 2" key="1">
    <citation type="journal article" date="2013" name="Genome Announc.">
        <title>The Draft Genome Sequence of Sphingomonas paucimobilis Strain HER1398 (Proteobacteria), Host to the Giant PAU Phage, Indicates That It Is a Member of the Genus Sphingobacterium (Bacteroidetes).</title>
        <authorList>
            <person name="White R.A.III."/>
            <person name="Suttle C.A."/>
        </authorList>
    </citation>
    <scope>NUCLEOTIDE SEQUENCE [LARGE SCALE GENOMIC DNA]</scope>
    <source>
        <strain evidence="1 2">HER1398</strain>
    </source>
</reference>
<accession>U2HRI2</accession>
<gene>
    <name evidence="1" type="ORF">M472_03910</name>
</gene>
<dbReference type="RefSeq" id="WP_021071674.1">
    <property type="nucleotide sequence ID" value="NZ_ATDL01000020.1"/>
</dbReference>
<keyword evidence="2" id="KW-1185">Reference proteome</keyword>
<evidence type="ECO:0000313" key="1">
    <source>
        <dbReference type="EMBL" id="ERJ57905.1"/>
    </source>
</evidence>
<dbReference type="OrthoDB" id="1523672at2"/>
<protein>
    <submittedName>
        <fullName evidence="1">Uncharacterized protein</fullName>
    </submittedName>
</protein>
<dbReference type="Proteomes" id="UP000016584">
    <property type="component" value="Unassembled WGS sequence"/>
</dbReference>